<name>A0A9W3SK18_LACJH</name>
<keyword evidence="1" id="KW-0472">Membrane</keyword>
<evidence type="ECO:0000313" key="2">
    <source>
        <dbReference type="EMBL" id="AOG25688.1"/>
    </source>
</evidence>
<feature type="transmembrane region" description="Helical" evidence="1">
    <location>
        <begin position="255"/>
        <end position="276"/>
    </location>
</feature>
<proteinExistence type="predicted"/>
<evidence type="ECO:0000313" key="3">
    <source>
        <dbReference type="Proteomes" id="UP000094691"/>
    </source>
</evidence>
<evidence type="ECO:0000256" key="1">
    <source>
        <dbReference type="SAM" id="Phobius"/>
    </source>
</evidence>
<keyword evidence="1" id="KW-1133">Transmembrane helix</keyword>
<keyword evidence="1" id="KW-0812">Transmembrane</keyword>
<sequence>MPQTTLWFIHDEKQTFEKLTNSLSSKQYFVQSDSYPDFEIKCILQTQNMTISDQNIVFNVYQYSFSGPRNSNVRMKGTLIVFKLNGQIGLIVDKAGYPNALSFLRELCSYTEKDKKTVVCEEYDDPIKDGKLFLWMISKIYHKESKIDYEVEDEEKTIELNSLDGVKGHTRTGLNNVSTQGSDVINMLTTLAFLLESERLTEVGLNISFENHQNIQLEINTHSKLISLDIKPDDYMGAFKQNDICMKDGKIDLTILRAMILLVVHLSLIPTLYSLYKSDSAGTNVKSELISDITDDITERIEALKEKNNLTEKL</sequence>
<protein>
    <submittedName>
        <fullName evidence="2">Uncharacterized protein</fullName>
    </submittedName>
</protein>
<organism evidence="2 3">
    <name type="scientific">Lactobacillus johnsonii</name>
    <dbReference type="NCBI Taxonomy" id="33959"/>
    <lineage>
        <taxon>Bacteria</taxon>
        <taxon>Bacillati</taxon>
        <taxon>Bacillota</taxon>
        <taxon>Bacilli</taxon>
        <taxon>Lactobacillales</taxon>
        <taxon>Lactobacillaceae</taxon>
        <taxon>Lactobacillus</taxon>
    </lineage>
</organism>
<dbReference type="EMBL" id="CP016400">
    <property type="protein sequence ID" value="AOG25688.1"/>
    <property type="molecule type" value="Genomic_DNA"/>
</dbReference>
<gene>
    <name evidence="2" type="ORF">BBP16_01680</name>
</gene>
<dbReference type="Proteomes" id="UP000094691">
    <property type="component" value="Chromosome"/>
</dbReference>
<accession>A0A9W3SK18</accession>
<reference evidence="2 3" key="1">
    <citation type="submission" date="2016-07" db="EMBL/GenBank/DDBJ databases">
        <title>Genome sequencing project for further understanding the molecular mechanisms of preventing non-alcoholic fatty liver disease.</title>
        <authorList>
            <person name="Wang H."/>
        </authorList>
    </citation>
    <scope>NUCLEOTIDE SEQUENCE [LARGE SCALE GENOMIC DNA]</scope>
    <source>
        <strain evidence="2 3">BS15</strain>
    </source>
</reference>
<dbReference type="AlphaFoldDB" id="A0A9W3SK18"/>